<sequence>MAGEFTLRAFLNGRLDLSQAENVGKLISAKSVAAADVALAGIQGGFSALVKTLRLQCIELLTEIEARLDFDDEMPPLDVNLLISKIQGMLQDVENALDTANYDKLLQSGLQIAIIGRPNVGKSSLLNAWSKSERAIVTNIAGTTRDVVEASISARGIPITLLDTAGIRETDDLVEKIGVERSEAVATSADVIIMTISAEDGWTSEDTKLLERIENNKVASGAASPMILVVNKIDCAPSSFFELIGKRADSFSKLIFTCAVTGQGITDLEAAVVEIVGLDTIPAGGSRWAINQRQCEQLVRTKEALARLKSSIQQEIPLDFWTIDIREAALALGQISGEDISEEVLSNIFGKFCIGK</sequence>
<name>A0ACC0A3S2_CATRO</name>
<keyword evidence="2" id="KW-1185">Reference proteome</keyword>
<comment type="caution">
    <text evidence="1">The sequence shown here is derived from an EMBL/GenBank/DDBJ whole genome shotgun (WGS) entry which is preliminary data.</text>
</comment>
<dbReference type="Proteomes" id="UP001060085">
    <property type="component" value="Linkage Group LG07"/>
</dbReference>
<gene>
    <name evidence="1" type="ORF">M9H77_31910</name>
</gene>
<reference evidence="2" key="1">
    <citation type="journal article" date="2023" name="Nat. Plants">
        <title>Single-cell RNA sequencing provides a high-resolution roadmap for understanding the multicellular compartmentation of specialized metabolism.</title>
        <authorList>
            <person name="Sun S."/>
            <person name="Shen X."/>
            <person name="Li Y."/>
            <person name="Li Y."/>
            <person name="Wang S."/>
            <person name="Li R."/>
            <person name="Zhang H."/>
            <person name="Shen G."/>
            <person name="Guo B."/>
            <person name="Wei J."/>
            <person name="Xu J."/>
            <person name="St-Pierre B."/>
            <person name="Chen S."/>
            <person name="Sun C."/>
        </authorList>
    </citation>
    <scope>NUCLEOTIDE SEQUENCE [LARGE SCALE GENOMIC DNA]</scope>
</reference>
<proteinExistence type="predicted"/>
<evidence type="ECO:0000313" key="2">
    <source>
        <dbReference type="Proteomes" id="UP001060085"/>
    </source>
</evidence>
<accession>A0ACC0A3S2</accession>
<evidence type="ECO:0000313" key="1">
    <source>
        <dbReference type="EMBL" id="KAI5654723.1"/>
    </source>
</evidence>
<organism evidence="1 2">
    <name type="scientific">Catharanthus roseus</name>
    <name type="common">Madagascar periwinkle</name>
    <name type="synonym">Vinca rosea</name>
    <dbReference type="NCBI Taxonomy" id="4058"/>
    <lineage>
        <taxon>Eukaryota</taxon>
        <taxon>Viridiplantae</taxon>
        <taxon>Streptophyta</taxon>
        <taxon>Embryophyta</taxon>
        <taxon>Tracheophyta</taxon>
        <taxon>Spermatophyta</taxon>
        <taxon>Magnoliopsida</taxon>
        <taxon>eudicotyledons</taxon>
        <taxon>Gunneridae</taxon>
        <taxon>Pentapetalae</taxon>
        <taxon>asterids</taxon>
        <taxon>lamiids</taxon>
        <taxon>Gentianales</taxon>
        <taxon>Apocynaceae</taxon>
        <taxon>Rauvolfioideae</taxon>
        <taxon>Vinceae</taxon>
        <taxon>Catharanthinae</taxon>
        <taxon>Catharanthus</taxon>
    </lineage>
</organism>
<dbReference type="EMBL" id="CM044707">
    <property type="protein sequence ID" value="KAI5654723.1"/>
    <property type="molecule type" value="Genomic_DNA"/>
</dbReference>
<protein>
    <submittedName>
        <fullName evidence="1">Uncharacterized protein</fullName>
    </submittedName>
</protein>